<dbReference type="SUPFAM" id="SSF54862">
    <property type="entry name" value="4Fe-4S ferredoxins"/>
    <property type="match status" value="1"/>
</dbReference>
<dbReference type="InterPro" id="IPR051555">
    <property type="entry name" value="FDH_Electron_Transfer_Unit"/>
</dbReference>
<feature type="domain" description="4Fe-4S ferredoxin-type" evidence="8">
    <location>
        <begin position="39"/>
        <end position="69"/>
    </location>
</feature>
<dbReference type="InterPro" id="IPR006311">
    <property type="entry name" value="TAT_signal"/>
</dbReference>
<evidence type="ECO:0000256" key="6">
    <source>
        <dbReference type="ARBA" id="ARBA00023014"/>
    </source>
</evidence>
<evidence type="ECO:0000313" key="10">
    <source>
        <dbReference type="Proteomes" id="UP000482487"/>
    </source>
</evidence>
<dbReference type="EMBL" id="WVUD01000030">
    <property type="protein sequence ID" value="MYL84352.1"/>
    <property type="molecule type" value="Genomic_DNA"/>
</dbReference>
<dbReference type="Pfam" id="PF12797">
    <property type="entry name" value="Fer4_2"/>
    <property type="match status" value="1"/>
</dbReference>
<dbReference type="PROSITE" id="PS51318">
    <property type="entry name" value="TAT"/>
    <property type="match status" value="1"/>
</dbReference>
<accession>A0A7C9MQA1</accession>
<dbReference type="AlphaFoldDB" id="A0A7C9MQA1"/>
<evidence type="ECO:0000313" key="9">
    <source>
        <dbReference type="EMBL" id="MYL84352.1"/>
    </source>
</evidence>
<dbReference type="GO" id="GO:0030313">
    <property type="term" value="C:cell envelope"/>
    <property type="evidence" value="ECO:0007669"/>
    <property type="project" value="UniProtKB-SubCell"/>
</dbReference>
<feature type="chain" id="PRO_5028873453" evidence="7">
    <location>
        <begin position="19"/>
        <end position="325"/>
    </location>
</feature>
<dbReference type="PANTHER" id="PTHR43545:SF4">
    <property type="entry name" value="IRON-SULFUR PROTEIN"/>
    <property type="match status" value="1"/>
</dbReference>
<evidence type="ECO:0000256" key="4">
    <source>
        <dbReference type="ARBA" id="ARBA00022737"/>
    </source>
</evidence>
<dbReference type="Proteomes" id="UP000482487">
    <property type="component" value="Unassembled WGS sequence"/>
</dbReference>
<dbReference type="GO" id="GO:0051539">
    <property type="term" value="F:4 iron, 4 sulfur cluster binding"/>
    <property type="evidence" value="ECO:0007669"/>
    <property type="project" value="UniProtKB-KW"/>
</dbReference>
<keyword evidence="3" id="KW-0479">Metal-binding</keyword>
<comment type="subcellular location">
    <subcellularLocation>
        <location evidence="1">Cell envelope</location>
    </subcellularLocation>
</comment>
<evidence type="ECO:0000256" key="1">
    <source>
        <dbReference type="ARBA" id="ARBA00004196"/>
    </source>
</evidence>
<feature type="domain" description="4Fe-4S ferredoxin-type" evidence="8">
    <location>
        <begin position="114"/>
        <end position="147"/>
    </location>
</feature>
<feature type="signal peptide" evidence="7">
    <location>
        <begin position="1"/>
        <end position="18"/>
    </location>
</feature>
<comment type="caution">
    <text evidence="9">The sequence shown here is derived from an EMBL/GenBank/DDBJ whole genome shotgun (WGS) entry which is preliminary data.</text>
</comment>
<reference evidence="9 10" key="1">
    <citation type="submission" date="2020-01" db="EMBL/GenBank/DDBJ databases">
        <title>Genome sequence of Desulfovibrio aerotolerans DSM 16695(T).</title>
        <authorList>
            <person name="Karnachuk O."/>
            <person name="Avakyan M."/>
            <person name="Mardanov A."/>
            <person name="Kadnikov V."/>
            <person name="Ravin N."/>
        </authorList>
    </citation>
    <scope>NUCLEOTIDE SEQUENCE [LARGE SCALE GENOMIC DNA]</scope>
    <source>
        <strain evidence="9 10">DSM 16695</strain>
    </source>
</reference>
<dbReference type="PROSITE" id="PS51379">
    <property type="entry name" value="4FE4S_FER_2"/>
    <property type="match status" value="2"/>
</dbReference>
<evidence type="ECO:0000256" key="5">
    <source>
        <dbReference type="ARBA" id="ARBA00023004"/>
    </source>
</evidence>
<dbReference type="Pfam" id="PF13247">
    <property type="entry name" value="Fer4_11"/>
    <property type="match status" value="1"/>
</dbReference>
<protein>
    <submittedName>
        <fullName evidence="9">4Fe-4S dicluster domain-containing protein</fullName>
    </submittedName>
</protein>
<evidence type="ECO:0000256" key="3">
    <source>
        <dbReference type="ARBA" id="ARBA00022723"/>
    </source>
</evidence>
<evidence type="ECO:0000256" key="2">
    <source>
        <dbReference type="ARBA" id="ARBA00022485"/>
    </source>
</evidence>
<keyword evidence="2" id="KW-0004">4Fe-4S</keyword>
<keyword evidence="5" id="KW-0408">Iron</keyword>
<dbReference type="PANTHER" id="PTHR43545">
    <property type="entry name" value="FORMATE DEHYDROGENASE, NITRATE-INDUCIBLE, IRON-SULFUR SUBUNIT"/>
    <property type="match status" value="1"/>
</dbReference>
<proteinExistence type="predicted"/>
<sequence length="325" mass="34136">MNRRAFLKTLGTGAGVLAAPTAATTLLARDAAAASGEQLATLYDLSKCIGCGACVEACREAHASDYPQPKKPFPKMYPARVKAEDFSDKRDIDDRLTPYNWLFIQSATVTRDGAPVTVNMPRRCMHCVHPPCVELCPWGSAVRYDNGAVGIDPTICLGGAKCRTVCPWGVPQRQTGVGLYLDLLPAFAGNGVMYKCDRCQTRVAGGGKPVCLEVCPEGVQTIGPRSEIIAAAHALAKATGGFIYGETENGGTNTLYVSPVPFADLGAALQTGPGRPGLHAAADVMGKEQNLATAVLLAPLAGLAAGLLRLTSRVKTAARKEDDHA</sequence>
<dbReference type="OrthoDB" id="9789030at2"/>
<keyword evidence="4" id="KW-0677">Repeat</keyword>
<organism evidence="9 10">
    <name type="scientific">Solidesulfovibrio aerotolerans</name>
    <dbReference type="NCBI Taxonomy" id="295255"/>
    <lineage>
        <taxon>Bacteria</taxon>
        <taxon>Pseudomonadati</taxon>
        <taxon>Thermodesulfobacteriota</taxon>
        <taxon>Desulfovibrionia</taxon>
        <taxon>Desulfovibrionales</taxon>
        <taxon>Desulfovibrionaceae</taxon>
        <taxon>Solidesulfovibrio</taxon>
    </lineage>
</organism>
<name>A0A7C9MQA1_9BACT</name>
<dbReference type="InterPro" id="IPR017896">
    <property type="entry name" value="4Fe4S_Fe-S-bd"/>
</dbReference>
<gene>
    <name evidence="9" type="ORF">GTA51_14575</name>
</gene>
<dbReference type="Gene3D" id="3.30.70.20">
    <property type="match status" value="2"/>
</dbReference>
<dbReference type="RefSeq" id="WP_160962297.1">
    <property type="nucleotide sequence ID" value="NZ_WVUD01000030.1"/>
</dbReference>
<evidence type="ECO:0000256" key="7">
    <source>
        <dbReference type="SAM" id="SignalP"/>
    </source>
</evidence>
<evidence type="ECO:0000259" key="8">
    <source>
        <dbReference type="PROSITE" id="PS51379"/>
    </source>
</evidence>
<keyword evidence="10" id="KW-1185">Reference proteome</keyword>
<keyword evidence="6" id="KW-0411">Iron-sulfur</keyword>
<keyword evidence="7" id="KW-0732">Signal</keyword>
<dbReference type="GO" id="GO:0046872">
    <property type="term" value="F:metal ion binding"/>
    <property type="evidence" value="ECO:0007669"/>
    <property type="project" value="UniProtKB-KW"/>
</dbReference>